<protein>
    <recommendedName>
        <fullName evidence="3">CD-NTase associated protein 4-like DNA endonuclease domain-containing protein</fullName>
    </recommendedName>
</protein>
<sequence length="415" mass="47039">MDCLTQMRPQIILAEKGGDVARTAEYSIKGYLYQFLRYLSEILAAGTGTKVTIEGAIEDIDVATAGFTTAVQCKYHEQADKFTLGKIYKPILLMLEHFSKNASQTPKVYYRLFCHFPDQSGSRTLSKLELETVLGTGSDPLKAIIRRIVAGVDHEEFLKRLTIEFGQSTDALQQKVLDELRGKGFSAEDVEAVIYPHAIQRIVDLATQASVADRTVDPSAFLGALHDVRKVTFTRWTRELATRAQIFKRLREDLKPSLGQNSRGRTFVLAPAAIEKFDEDIVRFIKKFVERYCCKYLHSNPPLFMVVGEYDVSGLETRLHDAGLRCANGLVGTAFRANDLFRRPMVKKSPFAIEFSLRLASRDIVKEEPPKRPDELFLVNVADDPWAHHDVDVHRFEIERLSDLEYALQLRTTYA</sequence>
<keyword evidence="2" id="KW-1185">Reference proteome</keyword>
<dbReference type="Proteomes" id="UP000078529">
    <property type="component" value="Unassembled WGS sequence"/>
</dbReference>
<dbReference type="EMBL" id="LDQA01000013">
    <property type="protein sequence ID" value="KTR07071.1"/>
    <property type="molecule type" value="Genomic_DNA"/>
</dbReference>
<evidence type="ECO:0000313" key="2">
    <source>
        <dbReference type="Proteomes" id="UP000078529"/>
    </source>
</evidence>
<dbReference type="PATRIC" id="fig|401562.4.peg.684"/>
<evidence type="ECO:0000313" key="1">
    <source>
        <dbReference type="EMBL" id="KTR07071.1"/>
    </source>
</evidence>
<name>A0A175RUB6_9HYPH</name>
<organism evidence="1 2">
    <name type="scientific">Aureimonas ureilytica</name>
    <dbReference type="NCBI Taxonomy" id="401562"/>
    <lineage>
        <taxon>Bacteria</taxon>
        <taxon>Pseudomonadati</taxon>
        <taxon>Pseudomonadota</taxon>
        <taxon>Alphaproteobacteria</taxon>
        <taxon>Hyphomicrobiales</taxon>
        <taxon>Aurantimonadaceae</taxon>
        <taxon>Aureimonas</taxon>
    </lineage>
</organism>
<evidence type="ECO:0008006" key="3">
    <source>
        <dbReference type="Google" id="ProtNLM"/>
    </source>
</evidence>
<comment type="caution">
    <text evidence="1">The sequence shown here is derived from an EMBL/GenBank/DDBJ whole genome shotgun (WGS) entry which is preliminary data.</text>
</comment>
<gene>
    <name evidence="1" type="ORF">NS365_05360</name>
</gene>
<dbReference type="AlphaFoldDB" id="A0A175RUB6"/>
<reference evidence="1 2" key="1">
    <citation type="journal article" date="2016" name="Front. Microbiol.">
        <title>Genomic Resource of Rice Seed Associated Bacteria.</title>
        <authorList>
            <person name="Midha S."/>
            <person name="Bansal K."/>
            <person name="Sharma S."/>
            <person name="Kumar N."/>
            <person name="Patil P.P."/>
            <person name="Chaudhry V."/>
            <person name="Patil P.B."/>
        </authorList>
    </citation>
    <scope>NUCLEOTIDE SEQUENCE [LARGE SCALE GENOMIC DNA]</scope>
    <source>
        <strain evidence="1 2">NS365</strain>
    </source>
</reference>
<accession>A0A175RUB6</accession>
<proteinExistence type="predicted"/>